<dbReference type="InParanoid" id="A0A0Q9WZJ4"/>
<evidence type="ECO:0000313" key="1">
    <source>
        <dbReference type="EMBL" id="KRF97852.1"/>
    </source>
</evidence>
<reference evidence="1 2" key="1">
    <citation type="journal article" date="2007" name="Nature">
        <title>Evolution of genes and genomes on the Drosophila phylogeny.</title>
        <authorList>
            <consortium name="Drosophila 12 Genomes Consortium"/>
            <person name="Clark A.G."/>
            <person name="Eisen M.B."/>
            <person name="Smith D.R."/>
            <person name="Bergman C.M."/>
            <person name="Oliver B."/>
            <person name="Markow T.A."/>
            <person name="Kaufman T.C."/>
            <person name="Kellis M."/>
            <person name="Gelbart W."/>
            <person name="Iyer V.N."/>
            <person name="Pollard D.A."/>
            <person name="Sackton T.B."/>
            <person name="Larracuente A.M."/>
            <person name="Singh N.D."/>
            <person name="Abad J.P."/>
            <person name="Abt D.N."/>
            <person name="Adryan B."/>
            <person name="Aguade M."/>
            <person name="Akashi H."/>
            <person name="Anderson W.W."/>
            <person name="Aquadro C.F."/>
            <person name="Ardell D.H."/>
            <person name="Arguello R."/>
            <person name="Artieri C.G."/>
            <person name="Barbash D.A."/>
            <person name="Barker D."/>
            <person name="Barsanti P."/>
            <person name="Batterham P."/>
            <person name="Batzoglou S."/>
            <person name="Begun D."/>
            <person name="Bhutkar A."/>
            <person name="Blanco E."/>
            <person name="Bosak S.A."/>
            <person name="Bradley R.K."/>
            <person name="Brand A.D."/>
            <person name="Brent M.R."/>
            <person name="Brooks A.N."/>
            <person name="Brown R.H."/>
            <person name="Butlin R.K."/>
            <person name="Caggese C."/>
            <person name="Calvi B.R."/>
            <person name="Bernardo de Carvalho A."/>
            <person name="Caspi A."/>
            <person name="Castrezana S."/>
            <person name="Celniker S.E."/>
            <person name="Chang J.L."/>
            <person name="Chapple C."/>
            <person name="Chatterji S."/>
            <person name="Chinwalla A."/>
            <person name="Civetta A."/>
            <person name="Clifton S.W."/>
            <person name="Comeron J.M."/>
            <person name="Costello J.C."/>
            <person name="Coyne J.A."/>
            <person name="Daub J."/>
            <person name="David R.G."/>
            <person name="Delcher A.L."/>
            <person name="Delehaunty K."/>
            <person name="Do C.B."/>
            <person name="Ebling H."/>
            <person name="Edwards K."/>
            <person name="Eickbush T."/>
            <person name="Evans J.D."/>
            <person name="Filipski A."/>
            <person name="Findeiss S."/>
            <person name="Freyhult E."/>
            <person name="Fulton L."/>
            <person name="Fulton R."/>
            <person name="Garcia A.C."/>
            <person name="Gardiner A."/>
            <person name="Garfield D.A."/>
            <person name="Garvin B.E."/>
            <person name="Gibson G."/>
            <person name="Gilbert D."/>
            <person name="Gnerre S."/>
            <person name="Godfrey J."/>
            <person name="Good R."/>
            <person name="Gotea V."/>
            <person name="Gravely B."/>
            <person name="Greenberg A.J."/>
            <person name="Griffiths-Jones S."/>
            <person name="Gross S."/>
            <person name="Guigo R."/>
            <person name="Gustafson E.A."/>
            <person name="Haerty W."/>
            <person name="Hahn M.W."/>
            <person name="Halligan D.L."/>
            <person name="Halpern A.L."/>
            <person name="Halter G.M."/>
            <person name="Han M.V."/>
            <person name="Heger A."/>
            <person name="Hillier L."/>
            <person name="Hinrichs A.S."/>
            <person name="Holmes I."/>
            <person name="Hoskins R.A."/>
            <person name="Hubisz M.J."/>
            <person name="Hultmark D."/>
            <person name="Huntley M.A."/>
            <person name="Jaffe D.B."/>
            <person name="Jagadeeshan S."/>
            <person name="Jeck W.R."/>
            <person name="Johnson J."/>
            <person name="Jones C.D."/>
            <person name="Jordan W.C."/>
            <person name="Karpen G.H."/>
            <person name="Kataoka E."/>
            <person name="Keightley P.D."/>
            <person name="Kheradpour P."/>
            <person name="Kirkness E.F."/>
            <person name="Koerich L.B."/>
            <person name="Kristiansen K."/>
            <person name="Kudrna D."/>
            <person name="Kulathinal R.J."/>
            <person name="Kumar S."/>
            <person name="Kwok R."/>
            <person name="Lander E."/>
            <person name="Langley C.H."/>
            <person name="Lapoint R."/>
            <person name="Lazzaro B.P."/>
            <person name="Lee S.J."/>
            <person name="Levesque L."/>
            <person name="Li R."/>
            <person name="Lin C.F."/>
            <person name="Lin M.F."/>
            <person name="Lindblad-Toh K."/>
            <person name="Llopart A."/>
            <person name="Long M."/>
            <person name="Low L."/>
            <person name="Lozovsky E."/>
            <person name="Lu J."/>
            <person name="Luo M."/>
            <person name="Machado C.A."/>
            <person name="Makalowski W."/>
            <person name="Marzo M."/>
            <person name="Matsuda M."/>
            <person name="Matzkin L."/>
            <person name="McAllister B."/>
            <person name="McBride C.S."/>
            <person name="McKernan B."/>
            <person name="McKernan K."/>
            <person name="Mendez-Lago M."/>
            <person name="Minx P."/>
            <person name="Mollenhauer M.U."/>
            <person name="Montooth K."/>
            <person name="Mount S.M."/>
            <person name="Mu X."/>
            <person name="Myers E."/>
            <person name="Negre B."/>
            <person name="Newfeld S."/>
            <person name="Nielsen R."/>
            <person name="Noor M.A."/>
            <person name="O'Grady P."/>
            <person name="Pachter L."/>
            <person name="Papaceit M."/>
            <person name="Parisi M.J."/>
            <person name="Parisi M."/>
            <person name="Parts L."/>
            <person name="Pedersen J.S."/>
            <person name="Pesole G."/>
            <person name="Phillippy A.M."/>
            <person name="Ponting C.P."/>
            <person name="Pop M."/>
            <person name="Porcelli D."/>
            <person name="Powell J.R."/>
            <person name="Prohaska S."/>
            <person name="Pruitt K."/>
            <person name="Puig M."/>
            <person name="Quesneville H."/>
            <person name="Ram K.R."/>
            <person name="Rand D."/>
            <person name="Rasmussen M.D."/>
            <person name="Reed L.K."/>
            <person name="Reenan R."/>
            <person name="Reily A."/>
            <person name="Remington K.A."/>
            <person name="Rieger T.T."/>
            <person name="Ritchie M.G."/>
            <person name="Robin C."/>
            <person name="Rogers Y.H."/>
            <person name="Rohde C."/>
            <person name="Rozas J."/>
            <person name="Rubenfield M.J."/>
            <person name="Ruiz A."/>
            <person name="Russo S."/>
            <person name="Salzberg S.L."/>
            <person name="Sanchez-Gracia A."/>
            <person name="Saranga D.J."/>
            <person name="Sato H."/>
            <person name="Schaeffer S.W."/>
            <person name="Schatz M.C."/>
            <person name="Schlenke T."/>
            <person name="Schwartz R."/>
            <person name="Segarra C."/>
            <person name="Singh R.S."/>
            <person name="Sirot L."/>
            <person name="Sirota M."/>
            <person name="Sisneros N.B."/>
            <person name="Smith C.D."/>
            <person name="Smith T.F."/>
            <person name="Spieth J."/>
            <person name="Stage D.E."/>
            <person name="Stark A."/>
            <person name="Stephan W."/>
            <person name="Strausberg R.L."/>
            <person name="Strempel S."/>
            <person name="Sturgill D."/>
            <person name="Sutton G."/>
            <person name="Sutton G.G."/>
            <person name="Tao W."/>
            <person name="Teichmann S."/>
            <person name="Tobari Y.N."/>
            <person name="Tomimura Y."/>
            <person name="Tsolas J.M."/>
            <person name="Valente V.L."/>
            <person name="Venter E."/>
            <person name="Venter J.C."/>
            <person name="Vicario S."/>
            <person name="Vieira F.G."/>
            <person name="Vilella A.J."/>
            <person name="Villasante A."/>
            <person name="Walenz B."/>
            <person name="Wang J."/>
            <person name="Wasserman M."/>
            <person name="Watts T."/>
            <person name="Wilson D."/>
            <person name="Wilson R.K."/>
            <person name="Wing R.A."/>
            <person name="Wolfner M.F."/>
            <person name="Wong A."/>
            <person name="Wong G.K."/>
            <person name="Wu C.I."/>
            <person name="Wu G."/>
            <person name="Yamamoto D."/>
            <person name="Yang H.P."/>
            <person name="Yang S.P."/>
            <person name="Yorke J.A."/>
            <person name="Yoshida K."/>
            <person name="Zdobnov E."/>
            <person name="Zhang P."/>
            <person name="Zhang Y."/>
            <person name="Zimin A.V."/>
            <person name="Baldwin J."/>
            <person name="Abdouelleil A."/>
            <person name="Abdulkadir J."/>
            <person name="Abebe A."/>
            <person name="Abera B."/>
            <person name="Abreu J."/>
            <person name="Acer S.C."/>
            <person name="Aftuck L."/>
            <person name="Alexander A."/>
            <person name="An P."/>
            <person name="Anderson E."/>
            <person name="Anderson S."/>
            <person name="Arachi H."/>
            <person name="Azer M."/>
            <person name="Bachantsang P."/>
            <person name="Barry A."/>
            <person name="Bayul T."/>
            <person name="Berlin A."/>
            <person name="Bessette D."/>
            <person name="Bloom T."/>
            <person name="Blye J."/>
            <person name="Boguslavskiy L."/>
            <person name="Bonnet C."/>
            <person name="Boukhgalter B."/>
            <person name="Bourzgui I."/>
            <person name="Brown A."/>
            <person name="Cahill P."/>
            <person name="Channer S."/>
            <person name="Cheshatsang Y."/>
            <person name="Chuda L."/>
            <person name="Citroen M."/>
            <person name="Collymore A."/>
            <person name="Cooke P."/>
            <person name="Costello M."/>
            <person name="D'Aco K."/>
            <person name="Daza R."/>
            <person name="De Haan G."/>
            <person name="DeGray S."/>
            <person name="DeMaso C."/>
            <person name="Dhargay N."/>
            <person name="Dooley K."/>
            <person name="Dooley E."/>
            <person name="Doricent M."/>
            <person name="Dorje P."/>
            <person name="Dorjee K."/>
            <person name="Dupes A."/>
            <person name="Elong R."/>
            <person name="Falk J."/>
            <person name="Farina A."/>
            <person name="Faro S."/>
            <person name="Ferguson D."/>
            <person name="Fisher S."/>
            <person name="Foley C.D."/>
            <person name="Franke A."/>
            <person name="Friedrich D."/>
            <person name="Gadbois L."/>
            <person name="Gearin G."/>
            <person name="Gearin C.R."/>
            <person name="Giannoukos G."/>
            <person name="Goode T."/>
            <person name="Graham J."/>
            <person name="Grandbois E."/>
            <person name="Grewal S."/>
            <person name="Gyaltsen K."/>
            <person name="Hafez N."/>
            <person name="Hagos B."/>
            <person name="Hall J."/>
            <person name="Henson C."/>
            <person name="Hollinger A."/>
            <person name="Honan T."/>
            <person name="Huard M.D."/>
            <person name="Hughes L."/>
            <person name="Hurhula B."/>
            <person name="Husby M.E."/>
            <person name="Kamat A."/>
            <person name="Kanga B."/>
            <person name="Kashin S."/>
            <person name="Khazanovich D."/>
            <person name="Kisner P."/>
            <person name="Lance K."/>
            <person name="Lara M."/>
            <person name="Lee W."/>
            <person name="Lennon N."/>
            <person name="Letendre F."/>
            <person name="LeVine R."/>
            <person name="Lipovsky A."/>
            <person name="Liu X."/>
            <person name="Liu J."/>
            <person name="Liu S."/>
            <person name="Lokyitsang T."/>
            <person name="Lokyitsang Y."/>
            <person name="Lubonja R."/>
            <person name="Lui A."/>
            <person name="MacDonald P."/>
            <person name="Magnisalis V."/>
            <person name="Maru K."/>
            <person name="Matthews C."/>
            <person name="McCusker W."/>
            <person name="McDonough S."/>
            <person name="Mehta T."/>
            <person name="Meldrim J."/>
            <person name="Meneus L."/>
            <person name="Mihai O."/>
            <person name="Mihalev A."/>
            <person name="Mihova T."/>
            <person name="Mittelman R."/>
            <person name="Mlenga V."/>
            <person name="Montmayeur A."/>
            <person name="Mulrain L."/>
            <person name="Navidi A."/>
            <person name="Naylor J."/>
            <person name="Negash T."/>
            <person name="Nguyen T."/>
            <person name="Nguyen N."/>
            <person name="Nicol R."/>
            <person name="Norbu C."/>
            <person name="Norbu N."/>
            <person name="Novod N."/>
            <person name="O'Neill B."/>
            <person name="Osman S."/>
            <person name="Markiewicz E."/>
            <person name="Oyono O.L."/>
            <person name="Patti C."/>
            <person name="Phunkhang P."/>
            <person name="Pierre F."/>
            <person name="Priest M."/>
            <person name="Raghuraman S."/>
            <person name="Rege F."/>
            <person name="Reyes R."/>
            <person name="Rise C."/>
            <person name="Rogov P."/>
            <person name="Ross K."/>
            <person name="Ryan E."/>
            <person name="Settipalli S."/>
            <person name="Shea T."/>
            <person name="Sherpa N."/>
            <person name="Shi L."/>
            <person name="Shih D."/>
            <person name="Sparrow T."/>
            <person name="Spaulding J."/>
            <person name="Stalker J."/>
            <person name="Stange-Thomann N."/>
            <person name="Stavropoulos S."/>
            <person name="Stone C."/>
            <person name="Strader C."/>
            <person name="Tesfaye S."/>
            <person name="Thomson T."/>
            <person name="Thoulutsang Y."/>
            <person name="Thoulutsang D."/>
            <person name="Topham K."/>
            <person name="Topping I."/>
            <person name="Tsamla T."/>
            <person name="Vassiliev H."/>
            <person name="Vo A."/>
            <person name="Wangchuk T."/>
            <person name="Wangdi T."/>
            <person name="Weiand M."/>
            <person name="Wilkinson J."/>
            <person name="Wilson A."/>
            <person name="Yadav S."/>
            <person name="Young G."/>
            <person name="Yu Q."/>
            <person name="Zembek L."/>
            <person name="Zhong D."/>
            <person name="Zimmer A."/>
            <person name="Zwirko Z."/>
            <person name="Jaffe D.B."/>
            <person name="Alvarez P."/>
            <person name="Brockman W."/>
            <person name="Butler J."/>
            <person name="Chin C."/>
            <person name="Gnerre S."/>
            <person name="Grabherr M."/>
            <person name="Kleber M."/>
            <person name="Mauceli E."/>
            <person name="MacCallum I."/>
        </authorList>
    </citation>
    <scope>NUCLEOTIDE SEQUENCE [LARGE SCALE GENOMIC DNA]</scope>
    <source>
        <strain evidence="2">Tucson 14030-0811.24</strain>
    </source>
</reference>
<accession>A0A0Q9WZJ4</accession>
<dbReference type="Proteomes" id="UP000007798">
    <property type="component" value="Unassembled WGS sequence"/>
</dbReference>
<sequence>MSALFEECLSHKMLNVLALKTNEVNSKMDQIYSYRAFPHFQMVQRPLNDIRIYFEPQIKNLYGYNIIAMPDNVLPRAVIYSNAQGQLQVTGYLAHLFQNFARNLNASLSFCCLMQKEIYDDETLSNLMENGSVHLSSNRK</sequence>
<dbReference type="OrthoDB" id="7841995at2759"/>
<dbReference type="EMBL" id="CH963848">
    <property type="protein sequence ID" value="KRF97852.1"/>
    <property type="molecule type" value="Genomic_DNA"/>
</dbReference>
<dbReference type="AlphaFoldDB" id="A0A0Q9WZJ4"/>
<organism evidence="1 2">
    <name type="scientific">Drosophila willistoni</name>
    <name type="common">Fruit fly</name>
    <dbReference type="NCBI Taxonomy" id="7260"/>
    <lineage>
        <taxon>Eukaryota</taxon>
        <taxon>Metazoa</taxon>
        <taxon>Ecdysozoa</taxon>
        <taxon>Arthropoda</taxon>
        <taxon>Hexapoda</taxon>
        <taxon>Insecta</taxon>
        <taxon>Pterygota</taxon>
        <taxon>Neoptera</taxon>
        <taxon>Endopterygota</taxon>
        <taxon>Diptera</taxon>
        <taxon>Brachycera</taxon>
        <taxon>Muscomorpha</taxon>
        <taxon>Ephydroidea</taxon>
        <taxon>Drosophilidae</taxon>
        <taxon>Drosophila</taxon>
        <taxon>Sophophora</taxon>
    </lineage>
</organism>
<evidence type="ECO:0000313" key="2">
    <source>
        <dbReference type="Proteomes" id="UP000007798"/>
    </source>
</evidence>
<proteinExistence type="predicted"/>
<keyword evidence="2" id="KW-1185">Reference proteome</keyword>
<protein>
    <submittedName>
        <fullName evidence="1">Uncharacterized protein</fullName>
    </submittedName>
</protein>
<gene>
    <name evidence="1" type="primary">Dwil\GK27939</name>
    <name evidence="1" type="ORF">Dwil_GK27939</name>
</gene>
<name>A0A0Q9WZJ4_DROWI</name>